<accession>A0A251XJW3</accession>
<proteinExistence type="predicted"/>
<feature type="compositionally biased region" description="Basic residues" evidence="1">
    <location>
        <begin position="54"/>
        <end position="63"/>
    </location>
</feature>
<sequence>MTATAVTTGRNTAVRTNHSRRDVPSSSSASARPMISAPTVCPMPSSTVCPSASVKRRSRSTCT</sequence>
<evidence type="ECO:0000313" key="2">
    <source>
        <dbReference type="EMBL" id="OUE03737.1"/>
    </source>
</evidence>
<evidence type="ECO:0000313" key="3">
    <source>
        <dbReference type="Proteomes" id="UP000195062"/>
    </source>
</evidence>
<reference evidence="2 3" key="1">
    <citation type="submission" date="2016-08" db="EMBL/GenBank/DDBJ databases">
        <title>Genome sequence of Clavibacter michiganensis subsp. michiganensis strain CASJ007.</title>
        <authorList>
            <person name="Thapa S.P."/>
            <person name="Coaker G."/>
        </authorList>
    </citation>
    <scope>NUCLEOTIDE SEQUENCE [LARGE SCALE GENOMIC DNA]</scope>
    <source>
        <strain evidence="2">CASJ007</strain>
    </source>
</reference>
<organism evidence="2 3">
    <name type="scientific">Clavibacter michiganensis subsp. michiganensis</name>
    <dbReference type="NCBI Taxonomy" id="33013"/>
    <lineage>
        <taxon>Bacteria</taxon>
        <taxon>Bacillati</taxon>
        <taxon>Actinomycetota</taxon>
        <taxon>Actinomycetes</taxon>
        <taxon>Micrococcales</taxon>
        <taxon>Microbacteriaceae</taxon>
        <taxon>Clavibacter</taxon>
    </lineage>
</organism>
<feature type="compositionally biased region" description="Low complexity" evidence="1">
    <location>
        <begin position="24"/>
        <end position="38"/>
    </location>
</feature>
<dbReference type="Proteomes" id="UP000195062">
    <property type="component" value="Unassembled WGS sequence"/>
</dbReference>
<comment type="caution">
    <text evidence="2">The sequence shown here is derived from an EMBL/GenBank/DDBJ whole genome shotgun (WGS) entry which is preliminary data.</text>
</comment>
<name>A0A251XJW3_CLAMM</name>
<evidence type="ECO:0000256" key="1">
    <source>
        <dbReference type="SAM" id="MobiDB-lite"/>
    </source>
</evidence>
<feature type="compositionally biased region" description="Polar residues" evidence="1">
    <location>
        <begin position="1"/>
        <end position="16"/>
    </location>
</feature>
<keyword evidence="3" id="KW-1185">Reference proteome</keyword>
<feature type="region of interest" description="Disordered" evidence="1">
    <location>
        <begin position="1"/>
        <end position="63"/>
    </location>
</feature>
<dbReference type="EMBL" id="MDHH01000001">
    <property type="protein sequence ID" value="OUE03737.1"/>
    <property type="molecule type" value="Genomic_DNA"/>
</dbReference>
<dbReference type="AlphaFoldDB" id="A0A251XJW3"/>
<gene>
    <name evidence="2" type="ORF">CMMCAS07_02225</name>
</gene>
<protein>
    <submittedName>
        <fullName evidence="2">Uncharacterized protein</fullName>
    </submittedName>
</protein>